<evidence type="ECO:0000313" key="4">
    <source>
        <dbReference type="EMBL" id="MFC7080514.1"/>
    </source>
</evidence>
<dbReference type="InterPro" id="IPR020476">
    <property type="entry name" value="Nudix_hydrolase"/>
</dbReference>
<dbReference type="InterPro" id="IPR020084">
    <property type="entry name" value="NUDIX_hydrolase_CS"/>
</dbReference>
<comment type="caution">
    <text evidence="4">The sequence shown here is derived from an EMBL/GenBank/DDBJ whole genome shotgun (WGS) entry which is preliminary data.</text>
</comment>
<protein>
    <submittedName>
        <fullName evidence="4">NUDIX hydrolase</fullName>
    </submittedName>
</protein>
<accession>A0ABD5WMQ9</accession>
<dbReference type="PROSITE" id="PS00893">
    <property type="entry name" value="NUDIX_BOX"/>
    <property type="match status" value="1"/>
</dbReference>
<keyword evidence="1 4" id="KW-0378">Hydrolase</keyword>
<evidence type="ECO:0000256" key="1">
    <source>
        <dbReference type="ARBA" id="ARBA00022801"/>
    </source>
</evidence>
<dbReference type="SUPFAM" id="SSF55811">
    <property type="entry name" value="Nudix"/>
    <property type="match status" value="1"/>
</dbReference>
<feature type="compositionally biased region" description="Polar residues" evidence="2">
    <location>
        <begin position="131"/>
        <end position="140"/>
    </location>
</feature>
<dbReference type="Gene3D" id="3.90.79.10">
    <property type="entry name" value="Nucleoside Triphosphate Pyrophosphohydrolase"/>
    <property type="match status" value="1"/>
</dbReference>
<reference evidence="4 5" key="1">
    <citation type="journal article" date="2019" name="Int. J. Syst. Evol. Microbiol.">
        <title>The Global Catalogue of Microorganisms (GCM) 10K type strain sequencing project: providing services to taxonomists for standard genome sequencing and annotation.</title>
        <authorList>
            <consortium name="The Broad Institute Genomics Platform"/>
            <consortium name="The Broad Institute Genome Sequencing Center for Infectious Disease"/>
            <person name="Wu L."/>
            <person name="Ma J."/>
        </authorList>
    </citation>
    <scope>NUCLEOTIDE SEQUENCE [LARGE SCALE GENOMIC DNA]</scope>
    <source>
        <strain evidence="4 5">DT72</strain>
    </source>
</reference>
<feature type="domain" description="Nudix hydrolase" evidence="3">
    <location>
        <begin position="4"/>
        <end position="153"/>
    </location>
</feature>
<dbReference type="GO" id="GO:0016787">
    <property type="term" value="F:hydrolase activity"/>
    <property type="evidence" value="ECO:0007669"/>
    <property type="project" value="UniProtKB-KW"/>
</dbReference>
<organism evidence="4 5">
    <name type="scientific">Halorussus caseinilyticus</name>
    <dbReference type="NCBI Taxonomy" id="3034025"/>
    <lineage>
        <taxon>Archaea</taxon>
        <taxon>Methanobacteriati</taxon>
        <taxon>Methanobacteriota</taxon>
        <taxon>Stenosarchaea group</taxon>
        <taxon>Halobacteria</taxon>
        <taxon>Halobacteriales</taxon>
        <taxon>Haladaptataceae</taxon>
        <taxon>Halorussus</taxon>
    </lineage>
</organism>
<dbReference type="RefSeq" id="WP_382209740.1">
    <property type="nucleotide sequence ID" value="NZ_JBHSZH010000005.1"/>
</dbReference>
<name>A0ABD5WMQ9_9EURY</name>
<sequence>METTRHFTATVYVVNDGAVALHHHDRLDMWLSPGGHLDRDELPREAARREVREETGLDVDLLEPETSVPVDAGRELAPAEHVMLFDIDVYPDGEVGHQHVDHVYFAEASDRDIAPEGHDEADADEWEWFTPKTSGRTTSCRPKWSKSAWRPSRESSPGQRRPDPDFQIS</sequence>
<dbReference type="Pfam" id="PF00293">
    <property type="entry name" value="NUDIX"/>
    <property type="match status" value="1"/>
</dbReference>
<gene>
    <name evidence="4" type="ORF">ACFQJ6_10695</name>
</gene>
<keyword evidence="5" id="KW-1185">Reference proteome</keyword>
<dbReference type="CDD" id="cd03674">
    <property type="entry name" value="NUDIX_Hydrolase"/>
    <property type="match status" value="1"/>
</dbReference>
<feature type="compositionally biased region" description="Basic and acidic residues" evidence="2">
    <location>
        <begin position="160"/>
        <end position="169"/>
    </location>
</feature>
<dbReference type="InterPro" id="IPR000086">
    <property type="entry name" value="NUDIX_hydrolase_dom"/>
</dbReference>
<dbReference type="PROSITE" id="PS51462">
    <property type="entry name" value="NUDIX"/>
    <property type="match status" value="1"/>
</dbReference>
<dbReference type="PANTHER" id="PTHR43736">
    <property type="entry name" value="ADP-RIBOSE PYROPHOSPHATASE"/>
    <property type="match status" value="1"/>
</dbReference>
<dbReference type="EMBL" id="JBHSZH010000005">
    <property type="protein sequence ID" value="MFC7080514.1"/>
    <property type="molecule type" value="Genomic_DNA"/>
</dbReference>
<dbReference type="InterPro" id="IPR015797">
    <property type="entry name" value="NUDIX_hydrolase-like_dom_sf"/>
</dbReference>
<feature type="region of interest" description="Disordered" evidence="2">
    <location>
        <begin position="115"/>
        <end position="169"/>
    </location>
</feature>
<proteinExistence type="predicted"/>
<dbReference type="PRINTS" id="PR00502">
    <property type="entry name" value="NUDIXFAMILY"/>
</dbReference>
<evidence type="ECO:0000313" key="5">
    <source>
        <dbReference type="Proteomes" id="UP001596407"/>
    </source>
</evidence>
<dbReference type="AlphaFoldDB" id="A0ABD5WMQ9"/>
<evidence type="ECO:0000256" key="2">
    <source>
        <dbReference type="SAM" id="MobiDB-lite"/>
    </source>
</evidence>
<dbReference type="Proteomes" id="UP001596407">
    <property type="component" value="Unassembled WGS sequence"/>
</dbReference>
<evidence type="ECO:0000259" key="3">
    <source>
        <dbReference type="PROSITE" id="PS51462"/>
    </source>
</evidence>
<dbReference type="PANTHER" id="PTHR43736:SF1">
    <property type="entry name" value="DIHYDRONEOPTERIN TRIPHOSPHATE DIPHOSPHATASE"/>
    <property type="match status" value="1"/>
</dbReference>